<dbReference type="HAMAP" id="MF_01974">
    <property type="entry name" value="MetAP_1"/>
    <property type="match status" value="1"/>
</dbReference>
<evidence type="ECO:0000256" key="7">
    <source>
        <dbReference type="RuleBase" id="RU003653"/>
    </source>
</evidence>
<keyword evidence="5 6" id="KW-0378">Hydrolase</keyword>
<feature type="binding site" evidence="6">
    <location>
        <position position="169"/>
    </location>
    <ligand>
        <name>a divalent metal cation</name>
        <dbReference type="ChEBI" id="CHEBI:60240"/>
        <label>2</label>
        <note>catalytic</note>
    </ligand>
</feature>
<dbReference type="EC" id="3.4.11.18" evidence="6 7"/>
<feature type="binding site" evidence="6">
    <location>
        <position position="202"/>
    </location>
    <ligand>
        <name>a divalent metal cation</name>
        <dbReference type="ChEBI" id="CHEBI:60240"/>
        <label>2</label>
        <note>catalytic</note>
    </ligand>
</feature>
<dbReference type="InterPro" id="IPR002467">
    <property type="entry name" value="Pept_M24A_MAP1"/>
</dbReference>
<dbReference type="CDD" id="cd01086">
    <property type="entry name" value="MetAP1"/>
    <property type="match status" value="1"/>
</dbReference>
<proteinExistence type="inferred from homology"/>
<protein>
    <recommendedName>
        <fullName evidence="6 7">Methionine aminopeptidase</fullName>
        <shortName evidence="6">MAP</shortName>
        <shortName evidence="6">MetAP</shortName>
        <ecNumber evidence="6 7">3.4.11.18</ecNumber>
    </recommendedName>
    <alternativeName>
        <fullName evidence="6">Peptidase M</fullName>
    </alternativeName>
</protein>
<dbReference type="Proteomes" id="UP000070539">
    <property type="component" value="Unassembled WGS sequence"/>
</dbReference>
<feature type="binding site" evidence="6">
    <location>
        <position position="106"/>
    </location>
    <ligand>
        <name>a divalent metal cation</name>
        <dbReference type="ChEBI" id="CHEBI:60240"/>
        <label>2</label>
        <note>catalytic</note>
    </ligand>
</feature>
<evidence type="ECO:0000256" key="6">
    <source>
        <dbReference type="HAMAP-Rule" id="MF_01974"/>
    </source>
</evidence>
<evidence type="ECO:0000256" key="2">
    <source>
        <dbReference type="ARBA" id="ARBA00022438"/>
    </source>
</evidence>
<dbReference type="PRINTS" id="PR00599">
    <property type="entry name" value="MAPEPTIDASE"/>
</dbReference>
<name>A0A136WCU9_9FIRM</name>
<dbReference type="RefSeq" id="WP_066089019.1">
    <property type="nucleotide sequence ID" value="NZ_LRVM01000008.1"/>
</dbReference>
<dbReference type="GO" id="GO:0005829">
    <property type="term" value="C:cytosol"/>
    <property type="evidence" value="ECO:0007669"/>
    <property type="project" value="TreeGrafter"/>
</dbReference>
<feature type="binding site" evidence="6">
    <location>
        <position position="95"/>
    </location>
    <ligand>
        <name>a divalent metal cation</name>
        <dbReference type="ChEBI" id="CHEBI:60240"/>
        <label>1</label>
    </ligand>
</feature>
<dbReference type="GO" id="GO:0070006">
    <property type="term" value="F:metalloaminopeptidase activity"/>
    <property type="evidence" value="ECO:0007669"/>
    <property type="project" value="UniProtKB-UniRule"/>
</dbReference>
<feature type="domain" description="Peptidase M24" evidence="8">
    <location>
        <begin position="13"/>
        <end position="240"/>
    </location>
</feature>
<dbReference type="NCBIfam" id="TIGR00500">
    <property type="entry name" value="met_pdase_I"/>
    <property type="match status" value="1"/>
</dbReference>
<evidence type="ECO:0000256" key="4">
    <source>
        <dbReference type="ARBA" id="ARBA00022723"/>
    </source>
</evidence>
<evidence type="ECO:0000313" key="9">
    <source>
        <dbReference type="EMBL" id="KXL52324.1"/>
    </source>
</evidence>
<dbReference type="GO" id="GO:0004239">
    <property type="term" value="F:initiator methionyl aminopeptidase activity"/>
    <property type="evidence" value="ECO:0007669"/>
    <property type="project" value="UniProtKB-UniRule"/>
</dbReference>
<dbReference type="GO" id="GO:0006508">
    <property type="term" value="P:proteolysis"/>
    <property type="evidence" value="ECO:0007669"/>
    <property type="project" value="UniProtKB-KW"/>
</dbReference>
<feature type="binding site" evidence="6">
    <location>
        <position position="176"/>
    </location>
    <ligand>
        <name>substrate</name>
    </ligand>
</feature>
<dbReference type="STRING" id="36847.CLNEO_22580"/>
<dbReference type="AlphaFoldDB" id="A0A136WCU9"/>
<keyword evidence="2 6" id="KW-0031">Aminopeptidase</keyword>
<dbReference type="PANTHER" id="PTHR43330:SF27">
    <property type="entry name" value="METHIONINE AMINOPEPTIDASE"/>
    <property type="match status" value="1"/>
</dbReference>
<dbReference type="OrthoDB" id="9802055at2"/>
<dbReference type="InterPro" id="IPR001714">
    <property type="entry name" value="Pept_M24_MAP"/>
</dbReference>
<dbReference type="PROSITE" id="PS00680">
    <property type="entry name" value="MAP_1"/>
    <property type="match status" value="1"/>
</dbReference>
<accession>A0A136WCU9</accession>
<evidence type="ECO:0000256" key="5">
    <source>
        <dbReference type="ARBA" id="ARBA00022801"/>
    </source>
</evidence>
<evidence type="ECO:0000259" key="8">
    <source>
        <dbReference type="Pfam" id="PF00557"/>
    </source>
</evidence>
<evidence type="ECO:0000256" key="3">
    <source>
        <dbReference type="ARBA" id="ARBA00022670"/>
    </source>
</evidence>
<sequence length="250" mass="27371">MSITIKTENQIGKMRRAGELLAKVEALLEKNVLPGVTTAYLDQLAEDYIRSHGAVPSFKGYGGFPATLCTSINEEVVHGIPGERILKEGDILSVDMGCILNGYHADMARTYAVGEISAEAKKLIEVTKESFFEGIKFAKEGNHLNDIGSAIEKYVEKNGFSVVRAYVGHGIGTKLHESPEIPNFKTLARGVRLQKGMTLAIEPMVNFGDCNVRVLKDGWTAVTKDGKYSAHYENTILITDGEPEILTLPR</sequence>
<comment type="similarity">
    <text evidence="6">Belongs to the peptidase M24A family. Methionine aminopeptidase type 1 subfamily.</text>
</comment>
<feature type="binding site" evidence="6">
    <location>
        <position position="233"/>
    </location>
    <ligand>
        <name>a divalent metal cation</name>
        <dbReference type="ChEBI" id="CHEBI:60240"/>
        <label>1</label>
    </ligand>
</feature>
<dbReference type="PANTHER" id="PTHR43330">
    <property type="entry name" value="METHIONINE AMINOPEPTIDASE"/>
    <property type="match status" value="1"/>
</dbReference>
<dbReference type="InterPro" id="IPR036005">
    <property type="entry name" value="Creatinase/aminopeptidase-like"/>
</dbReference>
<evidence type="ECO:0000313" key="10">
    <source>
        <dbReference type="Proteomes" id="UP000070539"/>
    </source>
</evidence>
<keyword evidence="10" id="KW-1185">Reference proteome</keyword>
<organism evidence="9 10">
    <name type="scientific">Anaerotignum neopropionicum</name>
    <dbReference type="NCBI Taxonomy" id="36847"/>
    <lineage>
        <taxon>Bacteria</taxon>
        <taxon>Bacillati</taxon>
        <taxon>Bacillota</taxon>
        <taxon>Clostridia</taxon>
        <taxon>Lachnospirales</taxon>
        <taxon>Anaerotignaceae</taxon>
        <taxon>Anaerotignum</taxon>
    </lineage>
</organism>
<keyword evidence="3 6" id="KW-0645">Protease</keyword>
<comment type="catalytic activity">
    <reaction evidence="6 7">
        <text>Release of N-terminal amino acids, preferentially methionine, from peptides and arylamides.</text>
        <dbReference type="EC" id="3.4.11.18"/>
    </reaction>
</comment>
<dbReference type="InterPro" id="IPR000994">
    <property type="entry name" value="Pept_M24"/>
</dbReference>
<dbReference type="EMBL" id="LRVM01000008">
    <property type="protein sequence ID" value="KXL52324.1"/>
    <property type="molecule type" value="Genomic_DNA"/>
</dbReference>
<comment type="cofactor">
    <cofactor evidence="6">
        <name>Co(2+)</name>
        <dbReference type="ChEBI" id="CHEBI:48828"/>
    </cofactor>
    <cofactor evidence="6">
        <name>Zn(2+)</name>
        <dbReference type="ChEBI" id="CHEBI:29105"/>
    </cofactor>
    <cofactor evidence="6">
        <name>Mn(2+)</name>
        <dbReference type="ChEBI" id="CHEBI:29035"/>
    </cofactor>
    <cofactor evidence="6">
        <name>Fe(2+)</name>
        <dbReference type="ChEBI" id="CHEBI:29033"/>
    </cofactor>
    <text evidence="6">Binds 2 divalent metal cations per subunit. Has a high-affinity and a low affinity metal-binding site. The true nature of the physiological cofactor is under debate. The enzyme is active with cobalt, zinc, manganese or divalent iron ions. Most likely, methionine aminopeptidases function as mononuclear Fe(2+)-metalloproteases under physiological conditions, and the catalytically relevant metal-binding site has been assigned to the histidine-containing high-affinity site.</text>
</comment>
<comment type="function">
    <text evidence="1 6">Removes the N-terminal methionine from nascent proteins. The N-terminal methionine is often cleaved when the second residue in the primary sequence is small and uncharged (Met-Ala-, Cys, Gly, Pro, Ser, Thr, or Val). Requires deformylation of the N(alpha)-formylated initiator methionine before it can be hydrolyzed.</text>
</comment>
<feature type="binding site" evidence="6">
    <location>
        <position position="106"/>
    </location>
    <ligand>
        <name>a divalent metal cation</name>
        <dbReference type="ChEBI" id="CHEBI:60240"/>
        <label>1</label>
    </ligand>
</feature>
<dbReference type="GO" id="GO:0046872">
    <property type="term" value="F:metal ion binding"/>
    <property type="evidence" value="ECO:0007669"/>
    <property type="project" value="UniProtKB-UniRule"/>
</dbReference>
<dbReference type="SUPFAM" id="SSF55920">
    <property type="entry name" value="Creatinase/aminopeptidase"/>
    <property type="match status" value="1"/>
</dbReference>
<evidence type="ECO:0000256" key="1">
    <source>
        <dbReference type="ARBA" id="ARBA00002521"/>
    </source>
</evidence>
<feature type="binding site" evidence="6">
    <location>
        <position position="78"/>
    </location>
    <ligand>
        <name>substrate</name>
    </ligand>
</feature>
<keyword evidence="4 6" id="KW-0479">Metal-binding</keyword>
<dbReference type="PATRIC" id="fig|36847.3.peg.2633"/>
<comment type="caution">
    <text evidence="9">The sequence shown here is derived from an EMBL/GenBank/DDBJ whole genome shotgun (WGS) entry which is preliminary data.</text>
</comment>
<feature type="binding site" evidence="6">
    <location>
        <position position="233"/>
    </location>
    <ligand>
        <name>a divalent metal cation</name>
        <dbReference type="ChEBI" id="CHEBI:60240"/>
        <label>2</label>
        <note>catalytic</note>
    </ligand>
</feature>
<dbReference type="Pfam" id="PF00557">
    <property type="entry name" value="Peptidase_M24"/>
    <property type="match status" value="1"/>
</dbReference>
<reference evidence="9 10" key="1">
    <citation type="submission" date="2016-01" db="EMBL/GenBank/DDBJ databases">
        <title>Genome sequence of Clostridium neopropionicum X4, DSM-3847.</title>
        <authorList>
            <person name="Poehlein A."/>
            <person name="Beck M.H."/>
            <person name="Bengelsdorf F.R."/>
            <person name="Daniel R."/>
            <person name="Duerre P."/>
        </authorList>
    </citation>
    <scope>NUCLEOTIDE SEQUENCE [LARGE SCALE GENOMIC DNA]</scope>
    <source>
        <strain evidence="9 10">DSM-3847</strain>
    </source>
</reference>
<dbReference type="Gene3D" id="3.90.230.10">
    <property type="entry name" value="Creatinase/methionine aminopeptidase superfamily"/>
    <property type="match status" value="1"/>
</dbReference>
<comment type="subunit">
    <text evidence="6">Monomer.</text>
</comment>
<gene>
    <name evidence="9" type="primary">map_3</name>
    <name evidence="6" type="synonym">map</name>
    <name evidence="9" type="ORF">CLNEO_22580</name>
</gene>